<gene>
    <name evidence="1" type="ORF">SFRICE_023871</name>
</gene>
<organism evidence="1">
    <name type="scientific">Spodoptera frugiperda</name>
    <name type="common">Fall armyworm</name>
    <dbReference type="NCBI Taxonomy" id="7108"/>
    <lineage>
        <taxon>Eukaryota</taxon>
        <taxon>Metazoa</taxon>
        <taxon>Ecdysozoa</taxon>
        <taxon>Arthropoda</taxon>
        <taxon>Hexapoda</taxon>
        <taxon>Insecta</taxon>
        <taxon>Pterygota</taxon>
        <taxon>Neoptera</taxon>
        <taxon>Endopterygota</taxon>
        <taxon>Lepidoptera</taxon>
        <taxon>Glossata</taxon>
        <taxon>Ditrysia</taxon>
        <taxon>Noctuoidea</taxon>
        <taxon>Noctuidae</taxon>
        <taxon>Amphipyrinae</taxon>
        <taxon>Spodoptera</taxon>
    </lineage>
</organism>
<dbReference type="EMBL" id="ODYU01003455">
    <property type="protein sequence ID" value="SOQ42257.1"/>
    <property type="molecule type" value="Genomic_DNA"/>
</dbReference>
<sequence length="171" mass="18979">MLYFTHDGLTIRAHLIEPVDHHRWGTVGPMPDLELRTTKARKAGVGTGSMLSTIYAVLQKLRLATALGCTYFDDKYCLSTFDKTASLVEWSKVRLSGNGCQLENHPMTSSALGEARGSVRLLLTKNRSVPTPAFRAGAPFYKRQYVSVEMGAAVYSELFRSLMNCIRDDSV</sequence>
<proteinExistence type="predicted"/>
<reference evidence="1" key="1">
    <citation type="submission" date="2016-07" db="EMBL/GenBank/DDBJ databases">
        <authorList>
            <person name="Bretaudeau A."/>
        </authorList>
    </citation>
    <scope>NUCLEOTIDE SEQUENCE</scope>
    <source>
        <strain evidence="1">Rice</strain>
        <tissue evidence="1">Whole body</tissue>
    </source>
</reference>
<evidence type="ECO:0000313" key="1">
    <source>
        <dbReference type="EMBL" id="SOQ42257.1"/>
    </source>
</evidence>
<accession>A0A2H1VN85</accession>
<name>A0A2H1VN85_SPOFR</name>
<protein>
    <submittedName>
        <fullName evidence="1">SFRICE_023871</fullName>
    </submittedName>
</protein>
<dbReference type="AlphaFoldDB" id="A0A2H1VN85"/>